<evidence type="ECO:0000313" key="1">
    <source>
        <dbReference type="EMBL" id="CAB4845674.1"/>
    </source>
</evidence>
<proteinExistence type="predicted"/>
<gene>
    <name evidence="1" type="ORF">UFOPK3241_01533</name>
</gene>
<dbReference type="AlphaFoldDB" id="A0A6J7BL71"/>
<organism evidence="1">
    <name type="scientific">freshwater metagenome</name>
    <dbReference type="NCBI Taxonomy" id="449393"/>
    <lineage>
        <taxon>unclassified sequences</taxon>
        <taxon>metagenomes</taxon>
        <taxon>ecological metagenomes</taxon>
    </lineage>
</organism>
<name>A0A6J7BL71_9ZZZZ</name>
<reference evidence="1" key="1">
    <citation type="submission" date="2020-05" db="EMBL/GenBank/DDBJ databases">
        <authorList>
            <person name="Chiriac C."/>
            <person name="Salcher M."/>
            <person name="Ghai R."/>
            <person name="Kavagutti S V."/>
        </authorList>
    </citation>
    <scope>NUCLEOTIDE SEQUENCE</scope>
</reference>
<protein>
    <submittedName>
        <fullName evidence="1">Unannotated protein</fullName>
    </submittedName>
</protein>
<sequence length="158" mass="16372">MIVEVPSPTGFNVVPVIVATARLDDVKVHGPGEVDVGAISVTLPTLSFIRVRFPKVPSTGAIATIVSDIFVVALVNRRVFDCVAVISTTPPSNKVTTLPLTDAIAGLDDVKIPPPVEVDVGGVNLNVLAMIETDCGVNTPIVGIPGVTVSEVVRARSV</sequence>
<dbReference type="EMBL" id="CAFAZX010000146">
    <property type="protein sequence ID" value="CAB4845674.1"/>
    <property type="molecule type" value="Genomic_DNA"/>
</dbReference>
<accession>A0A6J7BL71</accession>